<evidence type="ECO:0000313" key="1">
    <source>
        <dbReference type="EMBL" id="MDO6541973.1"/>
    </source>
</evidence>
<dbReference type="Proteomes" id="UP001170624">
    <property type="component" value="Unassembled WGS sequence"/>
</dbReference>
<comment type="caution">
    <text evidence="1">The sequence shown here is derived from an EMBL/GenBank/DDBJ whole genome shotgun (WGS) entry which is preliminary data.</text>
</comment>
<sequence length="53" mass="6059">MNRRQLKAQQQEATIAALGECYRRLKEAGISAKDLTQEGFQLMFKSAYKNVSH</sequence>
<dbReference type="RefSeq" id="WP_164488538.1">
    <property type="nucleotide sequence ID" value="NZ_AP024851.1"/>
</dbReference>
<gene>
    <name evidence="1" type="ORF">Q4568_05495</name>
</gene>
<dbReference type="AlphaFoldDB" id="A0AAW7Y072"/>
<proteinExistence type="predicted"/>
<evidence type="ECO:0000313" key="2">
    <source>
        <dbReference type="Proteomes" id="UP001170624"/>
    </source>
</evidence>
<organism evidence="1 2">
    <name type="scientific">Photobacterium sanguinicancri</name>
    <dbReference type="NCBI Taxonomy" id="875932"/>
    <lineage>
        <taxon>Bacteria</taxon>
        <taxon>Pseudomonadati</taxon>
        <taxon>Pseudomonadota</taxon>
        <taxon>Gammaproteobacteria</taxon>
        <taxon>Vibrionales</taxon>
        <taxon>Vibrionaceae</taxon>
        <taxon>Photobacterium</taxon>
    </lineage>
</organism>
<protein>
    <submittedName>
        <fullName evidence="1">Uncharacterized protein</fullName>
    </submittedName>
</protein>
<dbReference type="EMBL" id="JAUOPU010000004">
    <property type="protein sequence ID" value="MDO6541973.1"/>
    <property type="molecule type" value="Genomic_DNA"/>
</dbReference>
<accession>A0AAW7Y072</accession>
<name>A0AAW7Y072_9GAMM</name>
<reference evidence="1" key="1">
    <citation type="submission" date="2023-07" db="EMBL/GenBank/DDBJ databases">
        <title>Genome content predicts the carbon catabolic preferences of heterotrophic bacteria.</title>
        <authorList>
            <person name="Gralka M."/>
        </authorList>
    </citation>
    <scope>NUCLEOTIDE SEQUENCE</scope>
    <source>
        <strain evidence="1">G2M05</strain>
    </source>
</reference>